<protein>
    <submittedName>
        <fullName evidence="2">Uncharacterized protein</fullName>
    </submittedName>
</protein>
<accession>A0A9W7G8I4</accession>
<dbReference type="AlphaFoldDB" id="A0A9W7G8I4"/>
<dbReference type="Proteomes" id="UP001165065">
    <property type="component" value="Unassembled WGS sequence"/>
</dbReference>
<dbReference type="EMBL" id="BRYA01000061">
    <property type="protein sequence ID" value="GMI35941.1"/>
    <property type="molecule type" value="Genomic_DNA"/>
</dbReference>
<dbReference type="Gene3D" id="3.40.50.11380">
    <property type="match status" value="1"/>
</dbReference>
<proteinExistence type="predicted"/>
<name>A0A9W7G8I4_9STRA</name>
<dbReference type="OrthoDB" id="343875at2759"/>
<dbReference type="InterPro" id="IPR011990">
    <property type="entry name" value="TPR-like_helical_dom_sf"/>
</dbReference>
<gene>
    <name evidence="2" type="ORF">TrCOL_g9859</name>
</gene>
<organism evidence="2 3">
    <name type="scientific">Triparma columacea</name>
    <dbReference type="NCBI Taxonomy" id="722753"/>
    <lineage>
        <taxon>Eukaryota</taxon>
        <taxon>Sar</taxon>
        <taxon>Stramenopiles</taxon>
        <taxon>Ochrophyta</taxon>
        <taxon>Bolidophyceae</taxon>
        <taxon>Parmales</taxon>
        <taxon>Triparmaceae</taxon>
        <taxon>Triparma</taxon>
    </lineage>
</organism>
<comment type="caution">
    <text evidence="2">The sequence shown here is derived from an EMBL/GenBank/DDBJ whole genome shotgun (WGS) entry which is preliminary data.</text>
</comment>
<feature type="compositionally biased region" description="Polar residues" evidence="1">
    <location>
        <begin position="14"/>
        <end position="26"/>
    </location>
</feature>
<evidence type="ECO:0000256" key="1">
    <source>
        <dbReference type="SAM" id="MobiDB-lite"/>
    </source>
</evidence>
<evidence type="ECO:0000313" key="2">
    <source>
        <dbReference type="EMBL" id="GMI35941.1"/>
    </source>
</evidence>
<keyword evidence="3" id="KW-1185">Reference proteome</keyword>
<dbReference type="SUPFAM" id="SSF48452">
    <property type="entry name" value="TPR-like"/>
    <property type="match status" value="1"/>
</dbReference>
<evidence type="ECO:0000313" key="3">
    <source>
        <dbReference type="Proteomes" id="UP001165065"/>
    </source>
</evidence>
<reference evidence="3" key="1">
    <citation type="journal article" date="2023" name="Commun. Biol.">
        <title>Genome analysis of Parmales, the sister group of diatoms, reveals the evolutionary specialization of diatoms from phago-mixotrophs to photoautotrophs.</title>
        <authorList>
            <person name="Ban H."/>
            <person name="Sato S."/>
            <person name="Yoshikawa S."/>
            <person name="Yamada K."/>
            <person name="Nakamura Y."/>
            <person name="Ichinomiya M."/>
            <person name="Sato N."/>
            <person name="Blanc-Mathieu R."/>
            <person name="Endo H."/>
            <person name="Kuwata A."/>
            <person name="Ogata H."/>
        </authorList>
    </citation>
    <scope>NUCLEOTIDE SEQUENCE [LARGE SCALE GENOMIC DNA]</scope>
</reference>
<sequence>MTDDEAILEALGRPSSSSPERSNMIQTQGSEKPYLAGFTINSDGTKSQILVPVEAPEVKIEWRKRMKVGEAFIARGEWIEASKVFQSILDSSFFYSKIPSSSKYDLHIAFAYSSLAVLESGLTWVDISYTRMSLLQSTALKPHPWEAYYGLGQLSVLDGNLEEALSHFKNSLYHASSGDTGEGGATPVPSFLSVGAIYVLLGDLNTGRHYLSRAVQHWEGEGNNMVLLMRAKAELKTERAGAWMVDFCLNAYKIQPVWGGGGGRGGRVEGGGAVITEESSNFAMLSYLLSDIQTFTTRMHCDLGLAMWELGAVEVGDIHVKTLGVDRMVGGKDKRAEERDNVVRWRAALNVPLVRGKGKGPWEEMEARLKEIAGLEYSEVPVDELQYAVENLPLLFYARSEGGGGEGGGLVERYLRQGNEVLGKVSPFLDLPGIVDEGGERHTMSERGSRGRSQGKIKVGIVSAYFCSHPVGRISLPIIASLPRDKFRVTVFSLPTKVDSWAQAIAWSADNYVGLPNDFRKASEKISGANVDILMYPDHSDPISCLLSYQRLAPVQVGYFVRGAVVGSGLGTMDYYIMPEVGAGGGGGRWEAGGEAGEEVGGGEGGGHQQTVVLGGLGLPFDPPQEANELKSEYGGRKFFSNENIYLVLTSVPPAIGVREDEILRRIITLDKDALVVLVPDKAEMSMWSSPTSEIAYRLGPRLWCQRLLERIKEGTEEGDGDRILLLKPMSAEDKTGLIKISAAVLDFGGSITAVEALALRVPVICEDKGEVGGIGCGVNRKLGGVVEEYCVGKEGEGGGDGMAEKAVRVGVDNNVRAEVVRAIDDAIVKGELRDIMQTIGSTEGGQELAELLEKVGGPWAELRSAVTQRSRGK</sequence>
<dbReference type="Gene3D" id="1.25.40.10">
    <property type="entry name" value="Tetratricopeptide repeat domain"/>
    <property type="match status" value="1"/>
</dbReference>
<feature type="region of interest" description="Disordered" evidence="1">
    <location>
        <begin position="1"/>
        <end position="26"/>
    </location>
</feature>